<dbReference type="AlphaFoldDB" id="A0A835IP65"/>
<organism evidence="1 2">
    <name type="scientific">Coptis chinensis</name>
    <dbReference type="NCBI Taxonomy" id="261450"/>
    <lineage>
        <taxon>Eukaryota</taxon>
        <taxon>Viridiplantae</taxon>
        <taxon>Streptophyta</taxon>
        <taxon>Embryophyta</taxon>
        <taxon>Tracheophyta</taxon>
        <taxon>Spermatophyta</taxon>
        <taxon>Magnoliopsida</taxon>
        <taxon>Ranunculales</taxon>
        <taxon>Ranunculaceae</taxon>
        <taxon>Coptidoideae</taxon>
        <taxon>Coptis</taxon>
    </lineage>
</organism>
<sequence>MMDRDHTQGVNEANPGAQTRNWNELFQGDKETNLEIGLKQFSLNIVEAITQVQEDLICKDSNLFYFKFTNEEDEKGYGDGSNLYGRKVLHSYPMESRCGEEEKYGKGYSDMGESTQCAKIFMDW</sequence>
<dbReference type="EMBL" id="JADFTS010000002">
    <property type="protein sequence ID" value="KAF9620142.1"/>
    <property type="molecule type" value="Genomic_DNA"/>
</dbReference>
<keyword evidence="2" id="KW-1185">Reference proteome</keyword>
<accession>A0A835IP65</accession>
<evidence type="ECO:0000313" key="1">
    <source>
        <dbReference type="EMBL" id="KAF9620142.1"/>
    </source>
</evidence>
<comment type="caution">
    <text evidence="1">The sequence shown here is derived from an EMBL/GenBank/DDBJ whole genome shotgun (WGS) entry which is preliminary data.</text>
</comment>
<evidence type="ECO:0000313" key="2">
    <source>
        <dbReference type="Proteomes" id="UP000631114"/>
    </source>
</evidence>
<reference evidence="1 2" key="1">
    <citation type="submission" date="2020-10" db="EMBL/GenBank/DDBJ databases">
        <title>The Coptis chinensis genome and diversification of protoberbering-type alkaloids.</title>
        <authorList>
            <person name="Wang B."/>
            <person name="Shu S."/>
            <person name="Song C."/>
            <person name="Liu Y."/>
        </authorList>
    </citation>
    <scope>NUCLEOTIDE SEQUENCE [LARGE SCALE GENOMIC DNA]</scope>
    <source>
        <strain evidence="1">HL-2020</strain>
        <tissue evidence="1">Leaf</tissue>
    </source>
</reference>
<proteinExistence type="predicted"/>
<protein>
    <submittedName>
        <fullName evidence="1">Uncharacterized protein</fullName>
    </submittedName>
</protein>
<dbReference type="Proteomes" id="UP000631114">
    <property type="component" value="Unassembled WGS sequence"/>
</dbReference>
<name>A0A835IP65_9MAGN</name>
<gene>
    <name evidence="1" type="ORF">IFM89_010801</name>
</gene>